<dbReference type="Proteomes" id="UP001374599">
    <property type="component" value="Unassembled WGS sequence"/>
</dbReference>
<sequence length="204" mass="23844">MSRQRQINKKEEIKQLILNTAREIMVKEGIDKISIRKITNTLDYSPGIVYHYFKDKEEIIETLLKEGYGEILNSIRVIKDYEKEPEKEIRERFISYINAVLEFSDYYLAIVLSDKVSILQYTSMLHKGVSEDRKSIKILCDSIRKGIQLNQFKECNVELTAQALWVSIFGLTVRLIIEGEIDIEQKEKLINQQLDILISGIKKQ</sequence>
<keyword evidence="2" id="KW-1185">Reference proteome</keyword>
<protein>
    <submittedName>
        <fullName evidence="1">TetR/AcrR family transcriptional regulator</fullName>
    </submittedName>
</protein>
<organism evidence="1 2">
    <name type="scientific">Vallitalea maricola</name>
    <dbReference type="NCBI Taxonomy" id="3074433"/>
    <lineage>
        <taxon>Bacteria</taxon>
        <taxon>Bacillati</taxon>
        <taxon>Bacillota</taxon>
        <taxon>Clostridia</taxon>
        <taxon>Lachnospirales</taxon>
        <taxon>Vallitaleaceae</taxon>
        <taxon>Vallitalea</taxon>
    </lineage>
</organism>
<evidence type="ECO:0000313" key="1">
    <source>
        <dbReference type="EMBL" id="GMQ61098.1"/>
    </source>
</evidence>
<accession>A0ACB5UEV5</accession>
<proteinExistence type="predicted"/>
<comment type="caution">
    <text evidence="1">The sequence shown here is derived from an EMBL/GenBank/DDBJ whole genome shotgun (WGS) entry which is preliminary data.</text>
</comment>
<gene>
    <name evidence="1" type="ORF">AN2V17_03260</name>
</gene>
<reference evidence="1" key="1">
    <citation type="submission" date="2023-09" db="EMBL/GenBank/DDBJ databases">
        <title>Vallitalea sediminicola and Vallitalea maricola sp. nov., anaerobic bacteria isolated from marine sediment.</title>
        <authorList>
            <person name="Hirano S."/>
            <person name="Maeda A."/>
            <person name="Terahara T."/>
            <person name="Mori K."/>
            <person name="Hamada M."/>
            <person name="Matsumoto R."/>
            <person name="Kobayashi T."/>
        </authorList>
    </citation>
    <scope>NUCLEOTIDE SEQUENCE</scope>
    <source>
        <strain evidence="1">AN17-2</strain>
    </source>
</reference>
<name>A0ACB5UEV5_9FIRM</name>
<dbReference type="EMBL" id="BTPU01000005">
    <property type="protein sequence ID" value="GMQ61098.1"/>
    <property type="molecule type" value="Genomic_DNA"/>
</dbReference>
<evidence type="ECO:0000313" key="2">
    <source>
        <dbReference type="Proteomes" id="UP001374599"/>
    </source>
</evidence>